<protein>
    <recommendedName>
        <fullName evidence="1">LYR motif containing domain-containing protein</fullName>
    </recommendedName>
</protein>
<dbReference type="InterPro" id="IPR056185">
    <property type="entry name" value="LYRM_2_plant"/>
</dbReference>
<evidence type="ECO:0000313" key="3">
    <source>
        <dbReference type="Proteomes" id="UP001497512"/>
    </source>
</evidence>
<dbReference type="Proteomes" id="UP001497512">
    <property type="component" value="Chromosome 15"/>
</dbReference>
<dbReference type="PANTHER" id="PTHR36724:SF1">
    <property type="entry name" value="COMPLEX 1 LYR-LIKE PROTEIN"/>
    <property type="match status" value="1"/>
</dbReference>
<gene>
    <name evidence="2" type="ORF">CSSPTR1EN2_LOCUS8256</name>
</gene>
<dbReference type="PANTHER" id="PTHR36724">
    <property type="entry name" value="COMPLEX 1 LYR-LIKE PROTEIN"/>
    <property type="match status" value="1"/>
</dbReference>
<evidence type="ECO:0000313" key="2">
    <source>
        <dbReference type="EMBL" id="CAK9206253.1"/>
    </source>
</evidence>
<sequence length="92" mass="10530">MARGFVWATAEDLLQNRAFVLSLYRSYLRVLASDKLSLSLAAQASKRAQVREMFDMGAQERSLHNIRDLIDAAKYTLSQLHKGQIPRESYNK</sequence>
<name>A0ABP0TVZ3_9BRYO</name>
<accession>A0ABP0TVZ3</accession>
<feature type="domain" description="LYR motif containing" evidence="1">
    <location>
        <begin position="12"/>
        <end position="80"/>
    </location>
</feature>
<organism evidence="2 3">
    <name type="scientific">Sphagnum troendelagicum</name>
    <dbReference type="NCBI Taxonomy" id="128251"/>
    <lineage>
        <taxon>Eukaryota</taxon>
        <taxon>Viridiplantae</taxon>
        <taxon>Streptophyta</taxon>
        <taxon>Embryophyta</taxon>
        <taxon>Bryophyta</taxon>
        <taxon>Sphagnophytina</taxon>
        <taxon>Sphagnopsida</taxon>
        <taxon>Sphagnales</taxon>
        <taxon>Sphagnaceae</taxon>
        <taxon>Sphagnum</taxon>
    </lineage>
</organism>
<proteinExistence type="predicted"/>
<evidence type="ECO:0000259" key="1">
    <source>
        <dbReference type="Pfam" id="PF23655"/>
    </source>
</evidence>
<dbReference type="Pfam" id="PF23655">
    <property type="entry name" value="LYRM_2"/>
    <property type="match status" value="1"/>
</dbReference>
<reference evidence="2" key="1">
    <citation type="submission" date="2024-02" db="EMBL/GenBank/DDBJ databases">
        <authorList>
            <consortium name="ELIXIR-Norway"/>
            <consortium name="Elixir Norway"/>
        </authorList>
    </citation>
    <scope>NUCLEOTIDE SEQUENCE</scope>
</reference>
<dbReference type="EMBL" id="OZ019907">
    <property type="protein sequence ID" value="CAK9206253.1"/>
    <property type="molecule type" value="Genomic_DNA"/>
</dbReference>
<keyword evidence="3" id="KW-1185">Reference proteome</keyword>